<dbReference type="InterPro" id="IPR011032">
    <property type="entry name" value="GroES-like_sf"/>
</dbReference>
<organism evidence="2 3">
    <name type="scientific">Xylaria bambusicola</name>
    <dbReference type="NCBI Taxonomy" id="326684"/>
    <lineage>
        <taxon>Eukaryota</taxon>
        <taxon>Fungi</taxon>
        <taxon>Dikarya</taxon>
        <taxon>Ascomycota</taxon>
        <taxon>Pezizomycotina</taxon>
        <taxon>Sordariomycetes</taxon>
        <taxon>Xylariomycetidae</taxon>
        <taxon>Xylariales</taxon>
        <taxon>Xylariaceae</taxon>
        <taxon>Xylaria</taxon>
    </lineage>
</organism>
<accession>A0AAN7Z3D3</accession>
<sequence>MLAPSPALNWHDPEGVLKVEPLFQEQRPLRLEVGIPGLLNTLAFSDDDDTKAEPTPPLLAKDMVEIGTRAYGLNFRDMIVAIGRLKERVMGLECSGVITRVSPEAQDQSFHTGDRVMALLLGPFASRAQVS</sequence>
<dbReference type="Gene3D" id="3.90.180.10">
    <property type="entry name" value="Medium-chain alcohol dehydrogenases, catalytic domain"/>
    <property type="match status" value="1"/>
</dbReference>
<keyword evidence="3" id="KW-1185">Reference proteome</keyword>
<dbReference type="Proteomes" id="UP001305414">
    <property type="component" value="Unassembled WGS sequence"/>
</dbReference>
<evidence type="ECO:0000259" key="1">
    <source>
        <dbReference type="Pfam" id="PF08240"/>
    </source>
</evidence>
<dbReference type="EMBL" id="JAWHQM010000002">
    <property type="protein sequence ID" value="KAK5625583.1"/>
    <property type="molecule type" value="Genomic_DNA"/>
</dbReference>
<protein>
    <recommendedName>
        <fullName evidence="1">Alcohol dehydrogenase-like N-terminal domain-containing protein</fullName>
    </recommendedName>
</protein>
<dbReference type="SUPFAM" id="SSF50129">
    <property type="entry name" value="GroES-like"/>
    <property type="match status" value="1"/>
</dbReference>
<dbReference type="Pfam" id="PF08240">
    <property type="entry name" value="ADH_N"/>
    <property type="match status" value="1"/>
</dbReference>
<reference evidence="2 3" key="1">
    <citation type="submission" date="2023-10" db="EMBL/GenBank/DDBJ databases">
        <title>Draft genome sequence of Xylaria bambusicola isolate GMP-LS, the root and basal stem rot pathogen of sugarcane in Indonesia.</title>
        <authorList>
            <person name="Selvaraj P."/>
            <person name="Muralishankar V."/>
            <person name="Muruganantham S."/>
            <person name="Sp S."/>
            <person name="Haryani S."/>
            <person name="Lau K.J.X."/>
            <person name="Naqvi N.I."/>
        </authorList>
    </citation>
    <scope>NUCLEOTIDE SEQUENCE [LARGE SCALE GENOMIC DNA]</scope>
    <source>
        <strain evidence="2">GMP-LS</strain>
    </source>
</reference>
<evidence type="ECO:0000313" key="2">
    <source>
        <dbReference type="EMBL" id="KAK5625583.1"/>
    </source>
</evidence>
<name>A0AAN7Z3D3_9PEZI</name>
<comment type="caution">
    <text evidence="2">The sequence shown here is derived from an EMBL/GenBank/DDBJ whole genome shotgun (WGS) entry which is preliminary data.</text>
</comment>
<dbReference type="AlphaFoldDB" id="A0AAN7Z3D3"/>
<proteinExistence type="predicted"/>
<evidence type="ECO:0000313" key="3">
    <source>
        <dbReference type="Proteomes" id="UP001305414"/>
    </source>
</evidence>
<dbReference type="InterPro" id="IPR013154">
    <property type="entry name" value="ADH-like_N"/>
</dbReference>
<gene>
    <name evidence="2" type="ORF">RRF57_001299</name>
</gene>
<feature type="domain" description="Alcohol dehydrogenase-like N-terminal" evidence="1">
    <location>
        <begin position="62"/>
        <end position="117"/>
    </location>
</feature>